<dbReference type="PROSITE" id="PS51257">
    <property type="entry name" value="PROKAR_LIPOPROTEIN"/>
    <property type="match status" value="1"/>
</dbReference>
<keyword evidence="3" id="KW-1185">Reference proteome</keyword>
<reference evidence="3" key="1">
    <citation type="submission" date="2016-10" db="EMBL/GenBank/DDBJ databases">
        <authorList>
            <person name="Varghese N."/>
            <person name="Submissions S."/>
        </authorList>
    </citation>
    <scope>NUCLEOTIDE SEQUENCE [LARGE SCALE GENOMIC DNA]</scope>
    <source>
        <strain evidence="3">DSM 26348</strain>
    </source>
</reference>
<evidence type="ECO:0000313" key="3">
    <source>
        <dbReference type="Proteomes" id="UP000199518"/>
    </source>
</evidence>
<protein>
    <submittedName>
        <fullName evidence="2">Uncharacterized protein</fullName>
    </submittedName>
</protein>
<dbReference type="RefSeq" id="WP_092048661.1">
    <property type="nucleotide sequence ID" value="NZ_FOQD01000004.1"/>
</dbReference>
<keyword evidence="1" id="KW-0732">Signal</keyword>
<dbReference type="AlphaFoldDB" id="A0A1I3EJE7"/>
<proteinExistence type="predicted"/>
<dbReference type="GO" id="GO:0005975">
    <property type="term" value="P:carbohydrate metabolic process"/>
    <property type="evidence" value="ECO:0007669"/>
    <property type="project" value="InterPro"/>
</dbReference>
<dbReference type="Proteomes" id="UP000199518">
    <property type="component" value="Unassembled WGS sequence"/>
</dbReference>
<organism evidence="2 3">
    <name type="scientific">Planctomicrobium piriforme</name>
    <dbReference type="NCBI Taxonomy" id="1576369"/>
    <lineage>
        <taxon>Bacteria</taxon>
        <taxon>Pseudomonadati</taxon>
        <taxon>Planctomycetota</taxon>
        <taxon>Planctomycetia</taxon>
        <taxon>Planctomycetales</taxon>
        <taxon>Planctomycetaceae</taxon>
        <taxon>Planctomicrobium</taxon>
    </lineage>
</organism>
<evidence type="ECO:0000256" key="1">
    <source>
        <dbReference type="SAM" id="SignalP"/>
    </source>
</evidence>
<accession>A0A1I3EJE7</accession>
<sequence>MKTLAFFVTFGVLACGLATAGETEDQVDRAHAEIWKRFVDQYNLVLDYTALDGSIIRPTPEECRECKPSALSWGIPVEDGPMFNGLYLDAMCNRWRLSKSDDDKKLARRLIDGLLKVSSIGTTPGFIARGIATDGKTTYPMGSNDQTTPWLYGIWRYLNDGLATPDERQELIAKFTEQVTTLDQNGWRMPCEGGPSKYRGSFMLPTWEGAPRILFVLKAMHHLTGDPQWQARYLAAAEEKVGKGQRKRIEICRHGLEFDPGQGARHSWTGSEGVVCLRALWEMETDPELKQAYAQGLRSSAELSAKSLPLCEKFNVDGKEHFDPDWHMMNAAWKPQNSEEEAVAVAVAGLRLQGKASPRMHLEKDWMREPCFAAWVVTLCPDAAYVTEQRPAIEKVIQHYRFNELYLSQFFPVESAWYRLKLIEADTGK</sequence>
<name>A0A1I3EJE7_9PLAN</name>
<feature type="chain" id="PRO_5011441468" evidence="1">
    <location>
        <begin position="21"/>
        <end position="429"/>
    </location>
</feature>
<gene>
    <name evidence="2" type="ORF">SAMN05421753_104250</name>
</gene>
<dbReference type="SUPFAM" id="SSF48208">
    <property type="entry name" value="Six-hairpin glycosidases"/>
    <property type="match status" value="1"/>
</dbReference>
<dbReference type="InterPro" id="IPR008928">
    <property type="entry name" value="6-hairpin_glycosidase_sf"/>
</dbReference>
<evidence type="ECO:0000313" key="2">
    <source>
        <dbReference type="EMBL" id="SFH99092.1"/>
    </source>
</evidence>
<feature type="signal peptide" evidence="1">
    <location>
        <begin position="1"/>
        <end position="20"/>
    </location>
</feature>
<dbReference type="EMBL" id="FOQD01000004">
    <property type="protein sequence ID" value="SFH99092.1"/>
    <property type="molecule type" value="Genomic_DNA"/>
</dbReference>
<dbReference type="OrthoDB" id="128536at2"/>